<gene>
    <name evidence="4" type="primary">scpB</name>
    <name evidence="4" type="ORF">METEAL_36870</name>
</gene>
<evidence type="ECO:0000256" key="3">
    <source>
        <dbReference type="RuleBase" id="RU003707"/>
    </source>
</evidence>
<proteinExistence type="inferred from homology"/>
<dbReference type="KEGG" id="msil:METEAL_36870"/>
<dbReference type="InterPro" id="IPR001753">
    <property type="entry name" value="Enoyl-CoA_hydra/iso"/>
</dbReference>
<dbReference type="InterPro" id="IPR018376">
    <property type="entry name" value="Enoyl-CoA_hyd/isom_CS"/>
</dbReference>
<dbReference type="EMBL" id="AP027080">
    <property type="protein sequence ID" value="BDU74513.1"/>
    <property type="molecule type" value="Genomic_DNA"/>
</dbReference>
<dbReference type="SUPFAM" id="SSF52096">
    <property type="entry name" value="ClpP/crotonase"/>
    <property type="match status" value="1"/>
</dbReference>
<dbReference type="CDD" id="cd06558">
    <property type="entry name" value="crotonase-like"/>
    <property type="match status" value="1"/>
</dbReference>
<dbReference type="GO" id="GO:0016829">
    <property type="term" value="F:lyase activity"/>
    <property type="evidence" value="ECO:0007669"/>
    <property type="project" value="UniProtKB-KW"/>
</dbReference>
<name>A0AA48KDJ2_9BACT</name>
<dbReference type="PANTHER" id="PTHR11941">
    <property type="entry name" value="ENOYL-COA HYDRATASE-RELATED"/>
    <property type="match status" value="1"/>
</dbReference>
<accession>A0AA48KDJ2</accession>
<dbReference type="PANTHER" id="PTHR11941:SF54">
    <property type="entry name" value="ENOYL-COA HYDRATASE, MITOCHONDRIAL"/>
    <property type="match status" value="1"/>
</dbReference>
<dbReference type="InterPro" id="IPR029045">
    <property type="entry name" value="ClpP/crotonase-like_dom_sf"/>
</dbReference>
<keyword evidence="5" id="KW-1185">Reference proteome</keyword>
<dbReference type="Gene3D" id="3.90.226.10">
    <property type="entry name" value="2-enoyl-CoA Hydratase, Chain A, domain 1"/>
    <property type="match status" value="1"/>
</dbReference>
<sequence>MDHVLTDLNGGIGVITLNNTARRNCLSEAMLNGIEQSIQRLVASGARAIILRAPKGSKVWSAGFDIRELPDPGIDPLGYNDDLATALRAVQNCPVPVIAMIEGSVWGGACDLAVTCDMAIGTPTTTFAITPAKLGVPYTTTGLMRFIGAMPMHIVKELFFTAQPISAERARELGLLNHLVDGEELEAFTLALVARILDNSPLAISVLKEQLRVLGNSYSMSPETQERIQGLRRMVYQSPDYGEGKAAFVEKRKPVFPSSQGAGQPGSAPQ</sequence>
<comment type="similarity">
    <text evidence="1 3">Belongs to the enoyl-CoA hydratase/isomerase family.</text>
</comment>
<organism evidence="4 5">
    <name type="scientific">Mesoterricola silvestris</name>
    <dbReference type="NCBI Taxonomy" id="2927979"/>
    <lineage>
        <taxon>Bacteria</taxon>
        <taxon>Pseudomonadati</taxon>
        <taxon>Acidobacteriota</taxon>
        <taxon>Holophagae</taxon>
        <taxon>Holophagales</taxon>
        <taxon>Holophagaceae</taxon>
        <taxon>Mesoterricola</taxon>
    </lineage>
</organism>
<dbReference type="NCBIfam" id="NF008506">
    <property type="entry name" value="PRK11423.1"/>
    <property type="match status" value="1"/>
</dbReference>
<evidence type="ECO:0000313" key="5">
    <source>
        <dbReference type="Proteomes" id="UP001238179"/>
    </source>
</evidence>
<dbReference type="InterPro" id="IPR014748">
    <property type="entry name" value="Enoyl-CoA_hydra_C"/>
</dbReference>
<dbReference type="Gene3D" id="1.10.12.10">
    <property type="entry name" value="Lyase 2-enoyl-coa Hydratase, Chain A, domain 2"/>
    <property type="match status" value="1"/>
</dbReference>
<keyword evidence="2" id="KW-0456">Lyase</keyword>
<evidence type="ECO:0000256" key="1">
    <source>
        <dbReference type="ARBA" id="ARBA00005254"/>
    </source>
</evidence>
<dbReference type="GO" id="GO:0006635">
    <property type="term" value="P:fatty acid beta-oxidation"/>
    <property type="evidence" value="ECO:0007669"/>
    <property type="project" value="TreeGrafter"/>
</dbReference>
<dbReference type="Proteomes" id="UP001238179">
    <property type="component" value="Chromosome"/>
</dbReference>
<dbReference type="AlphaFoldDB" id="A0AA48KDJ2"/>
<evidence type="ECO:0000313" key="4">
    <source>
        <dbReference type="EMBL" id="BDU74513.1"/>
    </source>
</evidence>
<reference evidence="5" key="1">
    <citation type="journal article" date="2023" name="Int. J. Syst. Evol. Microbiol.">
        <title>Mesoterricola silvestris gen. nov., sp. nov., Mesoterricola sediminis sp. nov., Geothrix oryzae sp. nov., Geothrix edaphica sp. nov., Geothrix rubra sp. nov., and Geothrix limicola sp. nov., six novel members of Acidobacteriota isolated from soils.</title>
        <authorList>
            <person name="Itoh H."/>
            <person name="Sugisawa Y."/>
            <person name="Mise K."/>
            <person name="Xu Z."/>
            <person name="Kuniyasu M."/>
            <person name="Ushijima N."/>
            <person name="Kawano K."/>
            <person name="Kobayashi E."/>
            <person name="Shiratori Y."/>
            <person name="Masuda Y."/>
            <person name="Senoo K."/>
        </authorList>
    </citation>
    <scope>NUCLEOTIDE SEQUENCE [LARGE SCALE GENOMIC DNA]</scope>
    <source>
        <strain evidence="5">W79</strain>
    </source>
</reference>
<protein>
    <submittedName>
        <fullName evidence="4">Methylmalonyl-CoA decarboxylase</fullName>
    </submittedName>
</protein>
<dbReference type="PROSITE" id="PS00166">
    <property type="entry name" value="ENOYL_COA_HYDRATASE"/>
    <property type="match status" value="1"/>
</dbReference>
<evidence type="ECO:0000256" key="2">
    <source>
        <dbReference type="ARBA" id="ARBA00023239"/>
    </source>
</evidence>
<dbReference type="Pfam" id="PF00378">
    <property type="entry name" value="ECH_1"/>
    <property type="match status" value="1"/>
</dbReference>
<dbReference type="RefSeq" id="WP_316413189.1">
    <property type="nucleotide sequence ID" value="NZ_AP027080.1"/>
</dbReference>